<accession>A0AAV2ZBC1</accession>
<organism evidence="1 2">
    <name type="scientific">Lagenidium giganteum</name>
    <dbReference type="NCBI Taxonomy" id="4803"/>
    <lineage>
        <taxon>Eukaryota</taxon>
        <taxon>Sar</taxon>
        <taxon>Stramenopiles</taxon>
        <taxon>Oomycota</taxon>
        <taxon>Peronosporomycetes</taxon>
        <taxon>Pythiales</taxon>
        <taxon>Pythiaceae</taxon>
    </lineage>
</organism>
<reference evidence="1" key="1">
    <citation type="submission" date="2022-11" db="EMBL/GenBank/DDBJ databases">
        <authorList>
            <person name="Morgan W.R."/>
            <person name="Tartar A."/>
        </authorList>
    </citation>
    <scope>NUCLEOTIDE SEQUENCE</scope>
    <source>
        <strain evidence="1">ARSEF 373</strain>
    </source>
</reference>
<evidence type="ECO:0000313" key="1">
    <source>
        <dbReference type="EMBL" id="DBA02794.1"/>
    </source>
</evidence>
<protein>
    <submittedName>
        <fullName evidence="1">Uncharacterized protein</fullName>
    </submittedName>
</protein>
<dbReference type="AlphaFoldDB" id="A0AAV2ZBC1"/>
<keyword evidence="2" id="KW-1185">Reference proteome</keyword>
<reference evidence="1" key="2">
    <citation type="journal article" date="2023" name="Microbiol Resour">
        <title>Decontamination and Annotation of the Draft Genome Sequence of the Oomycete Lagenidium giganteum ARSEF 373.</title>
        <authorList>
            <person name="Morgan W.R."/>
            <person name="Tartar A."/>
        </authorList>
    </citation>
    <scope>NUCLEOTIDE SEQUENCE</scope>
    <source>
        <strain evidence="1">ARSEF 373</strain>
    </source>
</reference>
<name>A0AAV2ZBC1_9STRA</name>
<gene>
    <name evidence="1" type="ORF">N0F65_006584</name>
</gene>
<evidence type="ECO:0000313" key="2">
    <source>
        <dbReference type="Proteomes" id="UP001146120"/>
    </source>
</evidence>
<dbReference type="Proteomes" id="UP001146120">
    <property type="component" value="Unassembled WGS sequence"/>
</dbReference>
<sequence>MLQYYGDGITTSNVWDDKDLFAHINDGVTVFESCFGSELILLRCYITVFAGWMLRRALVVNNLYNPVDAVNVTASISHVLDDILSHDTLITSGAGHRQHLDDKKDFVGIENDTMDAVSDKPQARPSHDRFLKAWLEDDNKTLVVELRQLGAPYAGFNGYAEDWFEHELRIAAWYRNHELNDSMSLIKLGERKCLQMTQTVWIMTLQKKPVISHLVFMSMEDPDDPATLVPTVDDVETKLAAIMLEKSTTFFSLLKLENGKQMMKDSAHCFFGWSTLGVNATDGKARMWRKLHSTVNEALQIVETIHDQMNAAIGSVTNPGEYLTDSRASSSFTYLGPAVYWRPLVLSVGLMRLSSKLSPTSEDLQPLRKSLVCYNSLETRFLNISTRCWVEPLNKLETRLKSTSKDLRQLWISMWSPGVVLNCIGAVVAMRNVRHIVQT</sequence>
<comment type="caution">
    <text evidence="1">The sequence shown here is derived from an EMBL/GenBank/DDBJ whole genome shotgun (WGS) entry which is preliminary data.</text>
</comment>
<proteinExistence type="predicted"/>
<dbReference type="EMBL" id="DAKRPA010000026">
    <property type="protein sequence ID" value="DBA02794.1"/>
    <property type="molecule type" value="Genomic_DNA"/>
</dbReference>